<sequence length="126" mass="14737">MRWFKKKKYKDFVSPSEEKKEVLGESMKELLDGRILADTVLRKNILFILFLTALGILYIANGYNTEKLYMKKVKLEKELSELRFESITTASELMKISTQSEVIKQIRKEGLNLVESKEPPTKIYEN</sequence>
<protein>
    <recommendedName>
        <fullName evidence="6">S-adenosyl-methyltransferase</fullName>
    </recommendedName>
</protein>
<reference evidence="3 5" key="1">
    <citation type="submission" date="2014-07" db="EMBL/GenBank/DDBJ databases">
        <title>Porphyromonadaceae bacterium OUH 308042 = ATCC BAA-2681 = DSM 28342 draft genome.</title>
        <authorList>
            <person name="Sydenham T.V."/>
            <person name="Hasman H."/>
            <person name="Justensen U.S."/>
        </authorList>
    </citation>
    <scope>NUCLEOTIDE SEQUENCE [LARGE SCALE GENOMIC DNA]</scope>
    <source>
        <strain evidence="3 5">OUH 308042</strain>
    </source>
</reference>
<proteinExistence type="predicted"/>
<organism evidence="3 5">
    <name type="scientific">Sanguibacteroides justesenii</name>
    <dbReference type="NCBI Taxonomy" id="1547597"/>
    <lineage>
        <taxon>Bacteria</taxon>
        <taxon>Pseudomonadati</taxon>
        <taxon>Bacteroidota</taxon>
        <taxon>Bacteroidia</taxon>
        <taxon>Bacteroidales</taxon>
        <taxon>Porphyromonadaceae</taxon>
        <taxon>Sanguibacteroides</taxon>
    </lineage>
</organism>
<evidence type="ECO:0000256" key="1">
    <source>
        <dbReference type="SAM" id="Phobius"/>
    </source>
</evidence>
<accession>A0A0C3NII9</accession>
<name>A0A0C3NII9_9PORP</name>
<dbReference type="AlphaFoldDB" id="A0A0C3NII9"/>
<evidence type="ECO:0000313" key="2">
    <source>
        <dbReference type="EMBL" id="KIO43808.1"/>
    </source>
</evidence>
<dbReference type="Proteomes" id="UP000031937">
    <property type="component" value="Unassembled WGS sequence"/>
</dbReference>
<dbReference type="Pfam" id="PF19579">
    <property type="entry name" value="FtsL_2"/>
    <property type="match status" value="1"/>
</dbReference>
<keyword evidence="1" id="KW-0812">Transmembrane</keyword>
<gene>
    <name evidence="3" type="ORF">BA92_05890</name>
    <name evidence="2" type="ORF">IE90_11940</name>
</gene>
<dbReference type="EMBL" id="JPIU01000037">
    <property type="protein sequence ID" value="KIO45972.1"/>
    <property type="molecule type" value="Genomic_DNA"/>
</dbReference>
<dbReference type="InterPro" id="IPR045755">
    <property type="entry name" value="FtsL-like"/>
</dbReference>
<feature type="transmembrane region" description="Helical" evidence="1">
    <location>
        <begin position="44"/>
        <end position="63"/>
    </location>
</feature>
<dbReference type="RefSeq" id="WP_041503986.1">
    <property type="nucleotide sequence ID" value="NZ_JPIT01000031.1"/>
</dbReference>
<evidence type="ECO:0000313" key="5">
    <source>
        <dbReference type="Proteomes" id="UP000031980"/>
    </source>
</evidence>
<keyword evidence="1" id="KW-0472">Membrane</keyword>
<keyword evidence="5" id="KW-1185">Reference proteome</keyword>
<dbReference type="OrthoDB" id="981249at2"/>
<keyword evidence="1" id="KW-1133">Transmembrane helix</keyword>
<dbReference type="Proteomes" id="UP000031980">
    <property type="component" value="Unassembled WGS sequence"/>
</dbReference>
<reference evidence="2 4" key="2">
    <citation type="submission" date="2014-07" db="EMBL/GenBank/DDBJ databases">
        <title>Porphyromonadaceae bacterium OUH 334697 = ATCC BAA-2682 = DSM 28341 draft genome.</title>
        <authorList>
            <person name="Sydenham T.V."/>
            <person name="Hasman H."/>
            <person name="Justesen U.S."/>
        </authorList>
    </citation>
    <scope>NUCLEOTIDE SEQUENCE [LARGE SCALE GENOMIC DNA]</scope>
    <source>
        <strain evidence="2 4">OUH 334697</strain>
    </source>
</reference>
<comment type="caution">
    <text evidence="3">The sequence shown here is derived from an EMBL/GenBank/DDBJ whole genome shotgun (WGS) entry which is preliminary data.</text>
</comment>
<evidence type="ECO:0000313" key="3">
    <source>
        <dbReference type="EMBL" id="KIO45972.1"/>
    </source>
</evidence>
<dbReference type="EMBL" id="JPIT01000031">
    <property type="protein sequence ID" value="KIO43808.1"/>
    <property type="molecule type" value="Genomic_DNA"/>
</dbReference>
<evidence type="ECO:0000313" key="4">
    <source>
        <dbReference type="Proteomes" id="UP000031937"/>
    </source>
</evidence>
<evidence type="ECO:0008006" key="6">
    <source>
        <dbReference type="Google" id="ProtNLM"/>
    </source>
</evidence>